<protein>
    <submittedName>
        <fullName evidence="1">Uncharacterized protein</fullName>
    </submittedName>
</protein>
<gene>
    <name evidence="1" type="ORF">PT520_11355</name>
</gene>
<proteinExistence type="predicted"/>
<organism evidence="1 2">
    <name type="scientific">Aliarcobacter butzleri</name>
    <dbReference type="NCBI Taxonomy" id="28197"/>
    <lineage>
        <taxon>Bacteria</taxon>
        <taxon>Pseudomonadati</taxon>
        <taxon>Campylobacterota</taxon>
        <taxon>Epsilonproteobacteria</taxon>
        <taxon>Campylobacterales</taxon>
        <taxon>Arcobacteraceae</taxon>
        <taxon>Aliarcobacter</taxon>
    </lineage>
</organism>
<comment type="caution">
    <text evidence="1">The sequence shown here is derived from an EMBL/GenBank/DDBJ whole genome shotgun (WGS) entry which is preliminary data.</text>
</comment>
<name>A0AAW6VRD1_9BACT</name>
<evidence type="ECO:0000313" key="2">
    <source>
        <dbReference type="Proteomes" id="UP001237843"/>
    </source>
</evidence>
<dbReference type="RefSeq" id="WP_284075110.1">
    <property type="nucleotide sequence ID" value="NZ_JAQTJH010000018.1"/>
</dbReference>
<accession>A0AAW6VRD1</accession>
<dbReference type="Proteomes" id="UP001237843">
    <property type="component" value="Unassembled WGS sequence"/>
</dbReference>
<reference evidence="1" key="1">
    <citation type="journal article" date="2023" name="Antibiotics">
        <title>Genomic Characterization of Antibiotic-Resistant Campylobacterales Isolated from Chilean Poultry Meat.</title>
        <authorList>
            <person name="Concha-Toloza M."/>
            <person name="Lopez-Cantillo M."/>
            <person name="Molina-Mora J.A."/>
            <person name="Collado L."/>
        </authorList>
    </citation>
    <scope>NUCLEOTIDE SEQUENCE</scope>
    <source>
        <strain evidence="1">FR1p273A</strain>
    </source>
</reference>
<dbReference type="EMBL" id="JAQTJH010000018">
    <property type="protein sequence ID" value="MDK2063112.1"/>
    <property type="molecule type" value="Genomic_DNA"/>
</dbReference>
<evidence type="ECO:0000313" key="1">
    <source>
        <dbReference type="EMBL" id="MDK2063112.1"/>
    </source>
</evidence>
<sequence>MSNNEKYTIKELSFHEMLNDLSNISPLMMSKKLIEYELYDQQDSIEVLNSIYEEFESRDNVIDNLVNPMLLSVADGLIKHPKLGLEKTGIKTERLLNEIKNFNYEDKHSSKRDIIQDKMNLDQNSKFNTVYHIDKNGKEQKSRVYIRDKYEDKNRMSAYKDNYLKTKSRDEYTNENKVAEKRPQPDHIVALKHAIKEYGTSKFLNDNELKLVLNKDENFAVTNGSLNQSKGSKTNTTAISENKNTIAANQSKETKVRMIKKEKEATRFVEKELNKKVADNLLKDTFYGNGQLLNDTKKQAINDSTHKAIGEVLILLIKPIYYEFSDIFKNGVISNLNVSDKVEAFILRMKRVKDYVLKNSIETIFDNIKDFLQSFVTLLINGIVNAFVGLLKKILQVISEGFTAIVEAFKIMMKPNSEITLAQKADAITKIIASAVVPILIFSFEETILVGLKFLNGTPLEFLKDVAMIILSGLATTLVVWILDQIDLFSVKGEKRLARVKEIFELRIETIKKNTDIFEKTSIEILAKQKLQFKNIINNMNIAIERNQDINSSVYEIANFMKIDLKVKSTDEFLNLISNSKNLIIGEDNFQRDIKLSQLRQLLINYSLLKSKLL</sequence>
<dbReference type="AlphaFoldDB" id="A0AAW6VRD1"/>
<reference evidence="1" key="2">
    <citation type="submission" date="2023-02" db="EMBL/GenBank/DDBJ databases">
        <authorList>
            <person name="Concha-Toloza M."/>
            <person name="Lopez-Cantillo M."/>
            <person name="Molina-Mora J."/>
            <person name="Collado L."/>
        </authorList>
    </citation>
    <scope>NUCLEOTIDE SEQUENCE</scope>
    <source>
        <strain evidence="1">FR1p273A</strain>
    </source>
</reference>